<dbReference type="Gene3D" id="1.10.630.10">
    <property type="entry name" value="Cytochrome P450"/>
    <property type="match status" value="1"/>
</dbReference>
<dbReference type="GO" id="GO:1902181">
    <property type="term" value="P:verruculogen biosynthetic process"/>
    <property type="evidence" value="ECO:0007669"/>
    <property type="project" value="UniProtKB-ARBA"/>
</dbReference>
<keyword evidence="7 14" id="KW-1133">Transmembrane helix</keyword>
<evidence type="ECO:0000256" key="4">
    <source>
        <dbReference type="ARBA" id="ARBA00022617"/>
    </source>
</evidence>
<dbReference type="PANTHER" id="PTHR24305">
    <property type="entry name" value="CYTOCHROME P450"/>
    <property type="match status" value="1"/>
</dbReference>
<dbReference type="GO" id="GO:0020037">
    <property type="term" value="F:heme binding"/>
    <property type="evidence" value="ECO:0007669"/>
    <property type="project" value="InterPro"/>
</dbReference>
<dbReference type="SUPFAM" id="SSF48264">
    <property type="entry name" value="Cytochrome P450"/>
    <property type="match status" value="1"/>
</dbReference>
<dbReference type="OrthoDB" id="4485330at2759"/>
<evidence type="ECO:0000256" key="11">
    <source>
        <dbReference type="ARBA" id="ARBA00023136"/>
    </source>
</evidence>
<dbReference type="InterPro" id="IPR002401">
    <property type="entry name" value="Cyt_P450_E_grp-I"/>
</dbReference>
<dbReference type="InterPro" id="IPR017972">
    <property type="entry name" value="Cyt_P450_CS"/>
</dbReference>
<feature type="binding site" description="axial binding residue" evidence="12">
    <location>
        <position position="456"/>
    </location>
    <ligand>
        <name>heme</name>
        <dbReference type="ChEBI" id="CHEBI:30413"/>
    </ligand>
    <ligandPart>
        <name>Fe</name>
        <dbReference type="ChEBI" id="CHEBI:18248"/>
    </ligandPart>
</feature>
<evidence type="ECO:0000313" key="15">
    <source>
        <dbReference type="EMBL" id="PYH91554.1"/>
    </source>
</evidence>
<evidence type="ECO:0000256" key="5">
    <source>
        <dbReference type="ARBA" id="ARBA00022692"/>
    </source>
</evidence>
<comment type="cofactor">
    <cofactor evidence="1 12">
        <name>heme</name>
        <dbReference type="ChEBI" id="CHEBI:30413"/>
    </cofactor>
</comment>
<dbReference type="GO" id="GO:0004497">
    <property type="term" value="F:monooxygenase activity"/>
    <property type="evidence" value="ECO:0007669"/>
    <property type="project" value="UniProtKB-KW"/>
</dbReference>
<keyword evidence="11 14" id="KW-0472">Membrane</keyword>
<organism evidence="15 16">
    <name type="scientific">Aspergillus ellipticus CBS 707.79</name>
    <dbReference type="NCBI Taxonomy" id="1448320"/>
    <lineage>
        <taxon>Eukaryota</taxon>
        <taxon>Fungi</taxon>
        <taxon>Dikarya</taxon>
        <taxon>Ascomycota</taxon>
        <taxon>Pezizomycotina</taxon>
        <taxon>Eurotiomycetes</taxon>
        <taxon>Eurotiomycetidae</taxon>
        <taxon>Eurotiales</taxon>
        <taxon>Aspergillaceae</taxon>
        <taxon>Aspergillus</taxon>
        <taxon>Aspergillus subgen. Circumdati</taxon>
    </lineage>
</organism>
<keyword evidence="10 13" id="KW-0503">Monooxygenase</keyword>
<dbReference type="PRINTS" id="PR00463">
    <property type="entry name" value="EP450I"/>
</dbReference>
<evidence type="ECO:0000256" key="14">
    <source>
        <dbReference type="SAM" id="Phobius"/>
    </source>
</evidence>
<dbReference type="InterPro" id="IPR036396">
    <property type="entry name" value="Cyt_P450_sf"/>
</dbReference>
<keyword evidence="9 12" id="KW-0408">Iron</keyword>
<dbReference type="EMBL" id="KZ825941">
    <property type="protein sequence ID" value="PYH91554.1"/>
    <property type="molecule type" value="Genomic_DNA"/>
</dbReference>
<dbReference type="GO" id="GO:0016020">
    <property type="term" value="C:membrane"/>
    <property type="evidence" value="ECO:0007669"/>
    <property type="project" value="UniProtKB-SubCell"/>
</dbReference>
<evidence type="ECO:0000256" key="13">
    <source>
        <dbReference type="RuleBase" id="RU000461"/>
    </source>
</evidence>
<gene>
    <name evidence="15" type="ORF">BO71DRAFT_443081</name>
</gene>
<evidence type="ECO:0000256" key="8">
    <source>
        <dbReference type="ARBA" id="ARBA00023002"/>
    </source>
</evidence>
<evidence type="ECO:0000256" key="1">
    <source>
        <dbReference type="ARBA" id="ARBA00001971"/>
    </source>
</evidence>
<evidence type="ECO:0000256" key="2">
    <source>
        <dbReference type="ARBA" id="ARBA00004370"/>
    </source>
</evidence>
<dbReference type="Pfam" id="PF00067">
    <property type="entry name" value="p450"/>
    <property type="match status" value="1"/>
</dbReference>
<evidence type="ECO:0000256" key="10">
    <source>
        <dbReference type="ARBA" id="ARBA00023033"/>
    </source>
</evidence>
<dbReference type="GO" id="GO:0005506">
    <property type="term" value="F:iron ion binding"/>
    <property type="evidence" value="ECO:0007669"/>
    <property type="project" value="InterPro"/>
</dbReference>
<evidence type="ECO:0000256" key="6">
    <source>
        <dbReference type="ARBA" id="ARBA00022723"/>
    </source>
</evidence>
<dbReference type="PANTHER" id="PTHR24305:SF237">
    <property type="entry name" value="CYTOCHROME P450 MONOOXYGENASE ATNE-RELATED"/>
    <property type="match status" value="1"/>
</dbReference>
<protein>
    <submittedName>
        <fullName evidence="15">Putative cytochrome P450</fullName>
    </submittedName>
</protein>
<dbReference type="PRINTS" id="PR00385">
    <property type="entry name" value="P450"/>
</dbReference>
<evidence type="ECO:0000256" key="7">
    <source>
        <dbReference type="ARBA" id="ARBA00022989"/>
    </source>
</evidence>
<dbReference type="FunFam" id="1.10.630.10:FF:000063">
    <property type="entry name" value="Cytochrome P450 monooxygenase"/>
    <property type="match status" value="1"/>
</dbReference>
<dbReference type="STRING" id="1448320.A0A319D2T3"/>
<reference evidence="15 16" key="1">
    <citation type="submission" date="2018-02" db="EMBL/GenBank/DDBJ databases">
        <title>The genomes of Aspergillus section Nigri reveals drivers in fungal speciation.</title>
        <authorList>
            <consortium name="DOE Joint Genome Institute"/>
            <person name="Vesth T.C."/>
            <person name="Nybo J."/>
            <person name="Theobald S."/>
            <person name="Brandl J."/>
            <person name="Frisvad J.C."/>
            <person name="Nielsen K.F."/>
            <person name="Lyhne E.K."/>
            <person name="Kogle M.E."/>
            <person name="Kuo A."/>
            <person name="Riley R."/>
            <person name="Clum A."/>
            <person name="Nolan M."/>
            <person name="Lipzen A."/>
            <person name="Salamov A."/>
            <person name="Henrissat B."/>
            <person name="Wiebenga A."/>
            <person name="De vries R.P."/>
            <person name="Grigoriev I.V."/>
            <person name="Mortensen U.H."/>
            <person name="Andersen M.R."/>
            <person name="Baker S.E."/>
        </authorList>
    </citation>
    <scope>NUCLEOTIDE SEQUENCE [LARGE SCALE GENOMIC DNA]</scope>
    <source>
        <strain evidence="15 16">CBS 707.79</strain>
    </source>
</reference>
<dbReference type="AlphaFoldDB" id="A0A319D2T3"/>
<comment type="subcellular location">
    <subcellularLocation>
        <location evidence="2">Membrane</location>
    </subcellularLocation>
</comment>
<evidence type="ECO:0000256" key="12">
    <source>
        <dbReference type="PIRSR" id="PIRSR602401-1"/>
    </source>
</evidence>
<keyword evidence="8 13" id="KW-0560">Oxidoreductase</keyword>
<comment type="similarity">
    <text evidence="3 13">Belongs to the cytochrome P450 family.</text>
</comment>
<dbReference type="CDD" id="cd11061">
    <property type="entry name" value="CYP67-like"/>
    <property type="match status" value="1"/>
</dbReference>
<evidence type="ECO:0000313" key="16">
    <source>
        <dbReference type="Proteomes" id="UP000247810"/>
    </source>
</evidence>
<name>A0A319D2T3_9EURO</name>
<dbReference type="PROSITE" id="PS00086">
    <property type="entry name" value="CYTOCHROME_P450"/>
    <property type="match status" value="1"/>
</dbReference>
<dbReference type="Proteomes" id="UP000247810">
    <property type="component" value="Unassembled WGS sequence"/>
</dbReference>
<evidence type="ECO:0000256" key="9">
    <source>
        <dbReference type="ARBA" id="ARBA00023004"/>
    </source>
</evidence>
<proteinExistence type="inferred from homology"/>
<accession>A0A319D2T3</accession>
<dbReference type="GO" id="GO:0016705">
    <property type="term" value="F:oxidoreductase activity, acting on paired donors, with incorporation or reduction of molecular oxygen"/>
    <property type="evidence" value="ECO:0007669"/>
    <property type="project" value="InterPro"/>
</dbReference>
<sequence>MFAIFIYLQPFLRVASWGLFAGFVYVIGLGIYRLYFHPLAKYPGPWLAKLTTWRAVYHGKRGDLHVDMLRCHKKYGPVVRYAPHRVIFASSTGFRGADIYGFGKNVQKSLSYHSINPAKGGHSTLSTVNKKVHGRKRRLLSQGLSDHSLKLLEPTLLNTVDRLCDRLAEKQDNFSPPDQPIEDGWTCAKNMAEWCDFYTFDVITELVFGRSLHTLEKPDYHFIIDDMMAQMRRMSLLTELPAIEPLGLGRFLYPGVMQKALRSVRNAQMIVEDRRTKSQTGDGAVDICSRLLTAKDPTTGEGFPAPELYAESNLLIAAGTDTTSTAMAATFFYLTRYPDALVRATEEIRSTFPDIRDIRSGMALSSCTYFRACLDEAMRLTPSVGGALWREVLPGGATIDGHLIPGGVEVGAGIYALHHDDAVFSQPTVFAPERWLEKAEKAAGSFAPFSVGPRACVGKGLAVMEFTVALARVLWRFDLRAAAGQLGRVGEGTGDRRGEYETEWCFTSKKDGPFIQFRERGFQA</sequence>
<feature type="transmembrane region" description="Helical" evidence="14">
    <location>
        <begin position="12"/>
        <end position="35"/>
    </location>
</feature>
<keyword evidence="16" id="KW-1185">Reference proteome</keyword>
<keyword evidence="5 14" id="KW-0812">Transmembrane</keyword>
<keyword evidence="4 12" id="KW-0349">Heme</keyword>
<dbReference type="InterPro" id="IPR050121">
    <property type="entry name" value="Cytochrome_P450_monoxygenase"/>
</dbReference>
<keyword evidence="6 12" id="KW-0479">Metal-binding</keyword>
<dbReference type="InterPro" id="IPR001128">
    <property type="entry name" value="Cyt_P450"/>
</dbReference>
<dbReference type="VEuPathDB" id="FungiDB:BO71DRAFT_443081"/>
<evidence type="ECO:0000256" key="3">
    <source>
        <dbReference type="ARBA" id="ARBA00010617"/>
    </source>
</evidence>